<dbReference type="InterPro" id="IPR029058">
    <property type="entry name" value="AB_hydrolase_fold"/>
</dbReference>
<evidence type="ECO:0000313" key="3">
    <source>
        <dbReference type="Proteomes" id="UP000028878"/>
    </source>
</evidence>
<dbReference type="Pfam" id="PF12697">
    <property type="entry name" value="Abhydrolase_6"/>
    <property type="match status" value="1"/>
</dbReference>
<dbReference type="EMBL" id="CCAE010000018">
    <property type="protein sequence ID" value="CDN88072.1"/>
    <property type="molecule type" value="Genomic_DNA"/>
</dbReference>
<dbReference type="RefSeq" id="WP_035621880.1">
    <property type="nucleotide sequence ID" value="NZ_CCAE010000018.1"/>
</dbReference>
<dbReference type="InterPro" id="IPR000073">
    <property type="entry name" value="AB_hydrolase_1"/>
</dbReference>
<dbReference type="GO" id="GO:0016787">
    <property type="term" value="F:hydrolase activity"/>
    <property type="evidence" value="ECO:0007669"/>
    <property type="project" value="UniProtKB-KW"/>
</dbReference>
<protein>
    <submittedName>
        <fullName evidence="2">Putative alpha/beta hydrolase fold-containing protein</fullName>
    </submittedName>
</protein>
<evidence type="ECO:0000313" key="2">
    <source>
        <dbReference type="EMBL" id="CDN88072.1"/>
    </source>
</evidence>
<dbReference type="Gene3D" id="3.40.50.1820">
    <property type="entry name" value="alpha/beta hydrolase"/>
    <property type="match status" value="1"/>
</dbReference>
<accession>A0A1L1PDG8</accession>
<feature type="domain" description="AB hydrolase-1" evidence="1">
    <location>
        <begin position="47"/>
        <end position="258"/>
    </location>
</feature>
<organism evidence="2 3">
    <name type="scientific">Hydrogenophaga intermedia</name>
    <dbReference type="NCBI Taxonomy" id="65786"/>
    <lineage>
        <taxon>Bacteria</taxon>
        <taxon>Pseudomonadati</taxon>
        <taxon>Pseudomonadota</taxon>
        <taxon>Betaproteobacteria</taxon>
        <taxon>Burkholderiales</taxon>
        <taxon>Comamonadaceae</taxon>
        <taxon>Hydrogenophaga</taxon>
    </lineage>
</organism>
<dbReference type="SUPFAM" id="SSF53474">
    <property type="entry name" value="alpha/beta-Hydrolases"/>
    <property type="match status" value="1"/>
</dbReference>
<reference evidence="3" key="1">
    <citation type="submission" date="2014-11" db="EMBL/GenBank/DDBJ databases">
        <title>Draft genome sequence of Hydrogenophaga intermedia S1.</title>
        <authorList>
            <person name="Gan H.M."/>
            <person name="Chew T.H."/>
            <person name="Stolz A."/>
        </authorList>
    </citation>
    <scope>NUCLEOTIDE SEQUENCE [LARGE SCALE GENOMIC DNA]</scope>
    <source>
        <strain evidence="3">S1</strain>
    </source>
</reference>
<dbReference type="Proteomes" id="UP000028878">
    <property type="component" value="Unassembled WGS sequence"/>
</dbReference>
<keyword evidence="2" id="KW-0378">Hydrolase</keyword>
<proteinExistence type="predicted"/>
<name>A0A1L1PDG8_HYDIT</name>
<keyword evidence="3" id="KW-1185">Reference proteome</keyword>
<dbReference type="AlphaFoldDB" id="A0A1L1PDG8"/>
<evidence type="ECO:0000259" key="1">
    <source>
        <dbReference type="Pfam" id="PF12697"/>
    </source>
</evidence>
<sequence length="292" mass="32293">MNEVSISFGSQGHLSATLTLPAREQRARMGVVLLNVGIIHRIGPHRFNAKLARALAQEGVPTLRMDLSGQGDSGTPQAALPFEQQAVVDLQAAMDHFQRLCDVGQFVIAGICSGAHSGLAVALADTRVTALWMLDGFAYPTARTRWNRLTQPLREAPLRTLTSWARRRVRRAARAIRRVASQTPKQELLDLGRRAPPREVFGRDIQALVDRGVAVHLVYSGSMRWYFNYPGQLRDAFSEFDFVDRVRCDYLPQADHTATTLAAQQRLIRGLADWLRGVLDGACGANARNKAS</sequence>
<gene>
    <name evidence="2" type="ORF">BN948_02504</name>
</gene>